<keyword evidence="5" id="KW-0548">Nucleotidyltransferase</keyword>
<dbReference type="GO" id="GO:0009432">
    <property type="term" value="P:SOS response"/>
    <property type="evidence" value="ECO:0007669"/>
    <property type="project" value="TreeGrafter"/>
</dbReference>
<keyword evidence="8" id="KW-0460">Magnesium</keyword>
<keyword evidence="7" id="KW-0227">DNA damage</keyword>
<comment type="similarity">
    <text evidence="1">Belongs to the DNA polymerase type-Y family.</text>
</comment>
<dbReference type="PANTHER" id="PTHR11076:SF34">
    <property type="entry name" value="PROTEIN UMUC"/>
    <property type="match status" value="1"/>
</dbReference>
<comment type="caution">
    <text evidence="13">The sequence shown here is derived from an EMBL/GenBank/DDBJ whole genome shotgun (WGS) entry which is preliminary data.</text>
</comment>
<dbReference type="Pfam" id="PF00817">
    <property type="entry name" value="IMS"/>
    <property type="match status" value="1"/>
</dbReference>
<dbReference type="Gene3D" id="3.40.1170.60">
    <property type="match status" value="1"/>
</dbReference>
<dbReference type="CDD" id="cd00424">
    <property type="entry name" value="PolY"/>
    <property type="match status" value="1"/>
</dbReference>
<evidence type="ECO:0000256" key="10">
    <source>
        <dbReference type="ARBA" id="ARBA00025589"/>
    </source>
</evidence>
<dbReference type="InterPro" id="IPR050116">
    <property type="entry name" value="DNA_polymerase-Y"/>
</dbReference>
<dbReference type="Gene3D" id="1.10.150.20">
    <property type="entry name" value="5' to 3' exonuclease, C-terminal subdomain"/>
    <property type="match status" value="1"/>
</dbReference>
<dbReference type="GO" id="GO:0006281">
    <property type="term" value="P:DNA repair"/>
    <property type="evidence" value="ECO:0007669"/>
    <property type="project" value="UniProtKB-KW"/>
</dbReference>
<evidence type="ECO:0000256" key="5">
    <source>
        <dbReference type="ARBA" id="ARBA00022695"/>
    </source>
</evidence>
<dbReference type="GO" id="GO:0003887">
    <property type="term" value="F:DNA-directed DNA polymerase activity"/>
    <property type="evidence" value="ECO:0007669"/>
    <property type="project" value="TreeGrafter"/>
</dbReference>
<sequence length="433" mass="49341">MLKASSTLRWIYIDLNSYFASVEQHLNPHLRGRPVAVVPTMNTDSTCAIAASYEAKALGIKTGTMIYQARRLCPDLHVVPARHDRYVEYHHLIMAEIEHHIPLTKICSIDEVACRLQGSTQDKTQAIALAHRIKQGISDNVGICLRSSIGIAPNRFLAKVASNLHKPDGLTVIESHELPDRLVHLNLRDLPGIGRRMERRLSDAGITSLKAFWDLDPRHARKLWHSVEGERFWYALRGVEIADPPENQRQTVGHSHVLSPAMRPRAKARNVARRLTVKAATRMRRLGFHATFYNLYVRYDVKRSPHQKPGPDRWQGYVKLPPTQNNFTLLTNLNSLWNAIPDSRESQRILQVSVALYGLIHQNDIMPDMFQALNDPLSREHKKHDRLSKAMDSVNKRFGFDTIVVGSLPEPMARFTGSKIAFTRIPQKDEFHE</sequence>
<dbReference type="InterPro" id="IPR001126">
    <property type="entry name" value="UmuC"/>
</dbReference>
<evidence type="ECO:0000256" key="11">
    <source>
        <dbReference type="ARBA" id="ARBA00049244"/>
    </source>
</evidence>
<evidence type="ECO:0000256" key="9">
    <source>
        <dbReference type="ARBA" id="ARBA00023204"/>
    </source>
</evidence>
<name>A0A2G4YUB5_9PROT</name>
<keyword evidence="6" id="KW-0479">Metal-binding</keyword>
<comment type="catalytic activity">
    <reaction evidence="11">
        <text>DNA(n) + a 2'-deoxyribonucleoside 5'-triphosphate = DNA(n+1) + diphosphate</text>
        <dbReference type="Rhea" id="RHEA:22508"/>
        <dbReference type="Rhea" id="RHEA-COMP:17339"/>
        <dbReference type="Rhea" id="RHEA-COMP:17340"/>
        <dbReference type="ChEBI" id="CHEBI:33019"/>
        <dbReference type="ChEBI" id="CHEBI:61560"/>
        <dbReference type="ChEBI" id="CHEBI:173112"/>
        <dbReference type="EC" id="2.7.7.7"/>
    </reaction>
</comment>
<dbReference type="Pfam" id="PF11799">
    <property type="entry name" value="IMS_C"/>
    <property type="match status" value="1"/>
</dbReference>
<feature type="domain" description="UmuC" evidence="12">
    <location>
        <begin position="10"/>
        <end position="194"/>
    </location>
</feature>
<dbReference type="InterPro" id="IPR043128">
    <property type="entry name" value="Rev_trsase/Diguanyl_cyclase"/>
</dbReference>
<dbReference type="RefSeq" id="WP_099471452.1">
    <property type="nucleotide sequence ID" value="NZ_CP041025.1"/>
</dbReference>
<dbReference type="GO" id="GO:0003684">
    <property type="term" value="F:damaged DNA binding"/>
    <property type="evidence" value="ECO:0007669"/>
    <property type="project" value="InterPro"/>
</dbReference>
<evidence type="ECO:0000313" key="13">
    <source>
        <dbReference type="EMBL" id="PHZ85867.1"/>
    </source>
</evidence>
<evidence type="ECO:0000256" key="4">
    <source>
        <dbReference type="ARBA" id="ARBA00022679"/>
    </source>
</evidence>
<evidence type="ECO:0000256" key="3">
    <source>
        <dbReference type="ARBA" id="ARBA00012417"/>
    </source>
</evidence>
<dbReference type="EC" id="2.7.7.7" evidence="3"/>
<protein>
    <recommendedName>
        <fullName evidence="3">DNA-directed DNA polymerase</fullName>
        <ecNumber evidence="3">2.7.7.7</ecNumber>
    </recommendedName>
</protein>
<comment type="function">
    <text evidence="10">Poorly processive, error-prone DNA polymerase involved in untargeted mutagenesis. Copies undamaged DNA at stalled replication forks, which arise in vivo from mismatched or misaligned primer ends. These misaligned primers can be extended by PolIV. Exhibits no 3'-5' exonuclease (proofreading) activity. May be involved in translesional synthesis, in conjunction with the beta clamp from PolIII.</text>
</comment>
<dbReference type="AlphaFoldDB" id="A0A2G4YUB5"/>
<evidence type="ECO:0000256" key="8">
    <source>
        <dbReference type="ARBA" id="ARBA00022842"/>
    </source>
</evidence>
<keyword evidence="4" id="KW-0808">Transferase</keyword>
<dbReference type="PROSITE" id="PS50173">
    <property type="entry name" value="UMUC"/>
    <property type="match status" value="1"/>
</dbReference>
<dbReference type="Proteomes" id="UP000229730">
    <property type="component" value="Unassembled WGS sequence"/>
</dbReference>
<dbReference type="GO" id="GO:0042276">
    <property type="term" value="P:error-prone translesion synthesis"/>
    <property type="evidence" value="ECO:0007669"/>
    <property type="project" value="TreeGrafter"/>
</dbReference>
<keyword evidence="9" id="KW-0234">DNA repair</keyword>
<dbReference type="GO" id="GO:0046872">
    <property type="term" value="F:metal ion binding"/>
    <property type="evidence" value="ECO:0007669"/>
    <property type="project" value="UniProtKB-KW"/>
</dbReference>
<dbReference type="OrthoDB" id="9808813at2"/>
<dbReference type="InParanoid" id="A0A2G4YUB5"/>
<evidence type="ECO:0000256" key="1">
    <source>
        <dbReference type="ARBA" id="ARBA00010945"/>
    </source>
</evidence>
<evidence type="ECO:0000256" key="2">
    <source>
        <dbReference type="ARBA" id="ARBA00011245"/>
    </source>
</evidence>
<accession>A0A2G4YUB5</accession>
<evidence type="ECO:0000259" key="12">
    <source>
        <dbReference type="PROSITE" id="PS50173"/>
    </source>
</evidence>
<organism evidence="13 14">
    <name type="scientific">Paremcibacter congregatus</name>
    <dbReference type="NCBI Taxonomy" id="2043170"/>
    <lineage>
        <taxon>Bacteria</taxon>
        <taxon>Pseudomonadati</taxon>
        <taxon>Pseudomonadota</taxon>
        <taxon>Alphaproteobacteria</taxon>
        <taxon>Emcibacterales</taxon>
        <taxon>Emcibacteraceae</taxon>
        <taxon>Paremcibacter</taxon>
    </lineage>
</organism>
<dbReference type="SUPFAM" id="SSF56672">
    <property type="entry name" value="DNA/RNA polymerases"/>
    <property type="match status" value="1"/>
</dbReference>
<evidence type="ECO:0000256" key="7">
    <source>
        <dbReference type="ARBA" id="ARBA00022763"/>
    </source>
</evidence>
<dbReference type="GO" id="GO:0005829">
    <property type="term" value="C:cytosol"/>
    <property type="evidence" value="ECO:0007669"/>
    <property type="project" value="TreeGrafter"/>
</dbReference>
<dbReference type="InterPro" id="IPR043502">
    <property type="entry name" value="DNA/RNA_pol_sf"/>
</dbReference>
<dbReference type="Gene3D" id="3.30.70.270">
    <property type="match status" value="1"/>
</dbReference>
<evidence type="ECO:0000313" key="14">
    <source>
        <dbReference type="Proteomes" id="UP000229730"/>
    </source>
</evidence>
<dbReference type="FunFam" id="3.40.1170.60:FF:000003">
    <property type="entry name" value="DNA polymerase eta"/>
    <property type="match status" value="1"/>
</dbReference>
<dbReference type="EMBL" id="PDEM01000009">
    <property type="protein sequence ID" value="PHZ85867.1"/>
    <property type="molecule type" value="Genomic_DNA"/>
</dbReference>
<proteinExistence type="inferred from homology"/>
<reference evidence="13 14" key="1">
    <citation type="submission" date="2017-10" db="EMBL/GenBank/DDBJ databases">
        <title>Frigbacter circumglobatus gen. nov. sp. nov., isolated from sediment cultured in situ.</title>
        <authorList>
            <person name="Zhao Z."/>
        </authorList>
    </citation>
    <scope>NUCLEOTIDE SEQUENCE [LARGE SCALE GENOMIC DNA]</scope>
    <source>
        <strain evidence="13 14">ZYL</strain>
    </source>
</reference>
<evidence type="ECO:0000256" key="6">
    <source>
        <dbReference type="ARBA" id="ARBA00022723"/>
    </source>
</evidence>
<dbReference type="PANTHER" id="PTHR11076">
    <property type="entry name" value="DNA REPAIR POLYMERASE UMUC / TRANSFERASE FAMILY MEMBER"/>
    <property type="match status" value="1"/>
</dbReference>
<keyword evidence="14" id="KW-1185">Reference proteome</keyword>
<comment type="subunit">
    <text evidence="2">Monomer.</text>
</comment>
<dbReference type="InterPro" id="IPR017961">
    <property type="entry name" value="DNA_pol_Y-fam_little_finger"/>
</dbReference>
<gene>
    <name evidence="13" type="ORF">CRD36_04095</name>
</gene>